<evidence type="ECO:0000313" key="2">
    <source>
        <dbReference type="EMBL" id="GFY66907.1"/>
    </source>
</evidence>
<protein>
    <submittedName>
        <fullName evidence="2">Uncharacterized protein</fullName>
    </submittedName>
</protein>
<dbReference type="EMBL" id="BMAV01016285">
    <property type="protein sequence ID" value="GFY66907.1"/>
    <property type="molecule type" value="Genomic_DNA"/>
</dbReference>
<evidence type="ECO:0000313" key="3">
    <source>
        <dbReference type="Proteomes" id="UP000886998"/>
    </source>
</evidence>
<dbReference type="Proteomes" id="UP000886998">
    <property type="component" value="Unassembled WGS sequence"/>
</dbReference>
<proteinExistence type="predicted"/>
<feature type="transmembrane region" description="Helical" evidence="1">
    <location>
        <begin position="43"/>
        <end position="64"/>
    </location>
</feature>
<keyword evidence="1" id="KW-0812">Transmembrane</keyword>
<evidence type="ECO:0000256" key="1">
    <source>
        <dbReference type="SAM" id="Phobius"/>
    </source>
</evidence>
<keyword evidence="3" id="KW-1185">Reference proteome</keyword>
<sequence length="100" mass="11328">MMSYTTYSIATSTPFKWDAADASKATTKGDEMITLWTHTSNKMLLIGPTAINLLGMFLAVVLLLDFEFWISDYAIYSDSVQNRFSCMLRTSIVDLRKHGF</sequence>
<keyword evidence="1" id="KW-0472">Membrane</keyword>
<keyword evidence="1" id="KW-1133">Transmembrane helix</keyword>
<comment type="caution">
    <text evidence="2">The sequence shown here is derived from an EMBL/GenBank/DDBJ whole genome shotgun (WGS) entry which is preliminary data.</text>
</comment>
<dbReference type="AlphaFoldDB" id="A0A8X7CJX7"/>
<reference evidence="2" key="1">
    <citation type="submission" date="2020-08" db="EMBL/GenBank/DDBJ databases">
        <title>Multicomponent nature underlies the extraordinary mechanical properties of spider dragline silk.</title>
        <authorList>
            <person name="Kono N."/>
            <person name="Nakamura H."/>
            <person name="Mori M."/>
            <person name="Yoshida Y."/>
            <person name="Ohtoshi R."/>
            <person name="Malay A.D."/>
            <person name="Moran D.A.P."/>
            <person name="Tomita M."/>
            <person name="Numata K."/>
            <person name="Arakawa K."/>
        </authorList>
    </citation>
    <scope>NUCLEOTIDE SEQUENCE</scope>
</reference>
<accession>A0A8X7CJX7</accession>
<gene>
    <name evidence="2" type="ORF">TNIN_179361</name>
</gene>
<name>A0A8X7CJX7_9ARAC</name>
<organism evidence="2 3">
    <name type="scientific">Trichonephila inaurata madagascariensis</name>
    <dbReference type="NCBI Taxonomy" id="2747483"/>
    <lineage>
        <taxon>Eukaryota</taxon>
        <taxon>Metazoa</taxon>
        <taxon>Ecdysozoa</taxon>
        <taxon>Arthropoda</taxon>
        <taxon>Chelicerata</taxon>
        <taxon>Arachnida</taxon>
        <taxon>Araneae</taxon>
        <taxon>Araneomorphae</taxon>
        <taxon>Entelegynae</taxon>
        <taxon>Araneoidea</taxon>
        <taxon>Nephilidae</taxon>
        <taxon>Trichonephila</taxon>
        <taxon>Trichonephila inaurata</taxon>
    </lineage>
</organism>